<dbReference type="GO" id="GO:0140647">
    <property type="term" value="P:P450-containing electron transport chain"/>
    <property type="evidence" value="ECO:0007669"/>
    <property type="project" value="InterPro"/>
</dbReference>
<dbReference type="InterPro" id="IPR036010">
    <property type="entry name" value="2Fe-2S_ferredoxin-like_sf"/>
</dbReference>
<proteinExistence type="predicted"/>
<evidence type="ECO:0000313" key="6">
    <source>
        <dbReference type="Proteomes" id="UP000237222"/>
    </source>
</evidence>
<protein>
    <submittedName>
        <fullName evidence="5">Ferredoxin</fullName>
    </submittedName>
</protein>
<evidence type="ECO:0000256" key="4">
    <source>
        <dbReference type="ARBA" id="ARBA00023014"/>
    </source>
</evidence>
<name>A0A2S4HB76_9GAMM</name>
<keyword evidence="1" id="KW-0001">2Fe-2S</keyword>
<evidence type="ECO:0000256" key="3">
    <source>
        <dbReference type="ARBA" id="ARBA00023004"/>
    </source>
</evidence>
<evidence type="ECO:0000313" key="5">
    <source>
        <dbReference type="EMBL" id="POP51208.1"/>
    </source>
</evidence>
<dbReference type="Proteomes" id="UP000237222">
    <property type="component" value="Unassembled WGS sequence"/>
</dbReference>
<dbReference type="GO" id="GO:0009055">
    <property type="term" value="F:electron transfer activity"/>
    <property type="evidence" value="ECO:0007669"/>
    <property type="project" value="TreeGrafter"/>
</dbReference>
<dbReference type="InterPro" id="IPR001055">
    <property type="entry name" value="Adrenodoxin-like"/>
</dbReference>
<dbReference type="GO" id="GO:0051537">
    <property type="term" value="F:2 iron, 2 sulfur cluster binding"/>
    <property type="evidence" value="ECO:0007669"/>
    <property type="project" value="UniProtKB-KW"/>
</dbReference>
<evidence type="ECO:0000256" key="1">
    <source>
        <dbReference type="ARBA" id="ARBA00022714"/>
    </source>
</evidence>
<dbReference type="EMBL" id="PQGG01000042">
    <property type="protein sequence ID" value="POP51208.1"/>
    <property type="molecule type" value="Genomic_DNA"/>
</dbReference>
<accession>A0A2S4HB76</accession>
<dbReference type="PANTHER" id="PTHR23426:SF63">
    <property type="entry name" value="TRANSFER PROTEIN, PUTATIVE-RELATED"/>
    <property type="match status" value="1"/>
</dbReference>
<organism evidence="5 6">
    <name type="scientific">Zhongshania marina</name>
    <dbReference type="NCBI Taxonomy" id="2304603"/>
    <lineage>
        <taxon>Bacteria</taxon>
        <taxon>Pseudomonadati</taxon>
        <taxon>Pseudomonadota</taxon>
        <taxon>Gammaproteobacteria</taxon>
        <taxon>Cellvibrionales</taxon>
        <taxon>Spongiibacteraceae</taxon>
        <taxon>Zhongshania</taxon>
    </lineage>
</organism>
<keyword evidence="3" id="KW-0408">Iron</keyword>
<dbReference type="InterPro" id="IPR012675">
    <property type="entry name" value="Beta-grasp_dom_sf"/>
</dbReference>
<gene>
    <name evidence="5" type="ORF">C0068_17970</name>
</gene>
<keyword evidence="4" id="KW-0411">Iron-sulfur</keyword>
<reference evidence="5" key="1">
    <citation type="submission" date="2018-01" db="EMBL/GenBank/DDBJ databases">
        <authorList>
            <person name="Yu X.-D."/>
        </authorList>
    </citation>
    <scope>NUCLEOTIDE SEQUENCE</scope>
    <source>
        <strain evidence="5">ZX-21</strain>
    </source>
</reference>
<sequence length="110" mass="12221">MYRYKACSVEVIVRDRSGEVAEYEVPDLSALFTQLSDEMKIDALCGGCCSCATCHVYTDEGDAKYLSDCDDSERDVLDGLLHVRSGSRLLCQLSLKEELKTLKITIAQSE</sequence>
<dbReference type="PANTHER" id="PTHR23426">
    <property type="entry name" value="FERREDOXIN/ADRENODOXIN"/>
    <property type="match status" value="1"/>
</dbReference>
<dbReference type="SUPFAM" id="SSF54292">
    <property type="entry name" value="2Fe-2S ferredoxin-like"/>
    <property type="match status" value="1"/>
</dbReference>
<dbReference type="PRINTS" id="PR00355">
    <property type="entry name" value="ADRENODOXIN"/>
</dbReference>
<dbReference type="AlphaFoldDB" id="A0A2S4HB76"/>
<dbReference type="Gene3D" id="3.10.20.30">
    <property type="match status" value="1"/>
</dbReference>
<comment type="caution">
    <text evidence="5">The sequence shown here is derived from an EMBL/GenBank/DDBJ whole genome shotgun (WGS) entry which is preliminary data.</text>
</comment>
<keyword evidence="2" id="KW-0479">Metal-binding</keyword>
<dbReference type="GO" id="GO:0046872">
    <property type="term" value="F:metal ion binding"/>
    <property type="evidence" value="ECO:0007669"/>
    <property type="project" value="UniProtKB-KW"/>
</dbReference>
<evidence type="ECO:0000256" key="2">
    <source>
        <dbReference type="ARBA" id="ARBA00022723"/>
    </source>
</evidence>